<evidence type="ECO:0000313" key="3">
    <source>
        <dbReference type="Proteomes" id="UP000192578"/>
    </source>
</evidence>
<keyword evidence="3" id="KW-1185">Reference proteome</keyword>
<evidence type="ECO:0000313" key="2">
    <source>
        <dbReference type="EMBL" id="OWA51933.1"/>
    </source>
</evidence>
<keyword evidence="1" id="KW-0472">Membrane</keyword>
<name>A0A9X6RL28_HYPEX</name>
<keyword evidence="1" id="KW-1133">Transmembrane helix</keyword>
<accession>A0A9X6RL28</accession>
<proteinExistence type="predicted"/>
<dbReference type="EMBL" id="MTYJ01000244">
    <property type="protein sequence ID" value="OWA51933.1"/>
    <property type="molecule type" value="Genomic_DNA"/>
</dbReference>
<protein>
    <submittedName>
        <fullName evidence="2">Uncharacterized protein</fullName>
    </submittedName>
</protein>
<sequence>MLWNTVDFAFSPADKYHKDDPLLITLVPTPSPHPSTSAVPLDTNKYFCMVTDCFSMTEILAIWVPFVDVPFVLSQQVLICSVIFAVVLTKVLRRMNAEIEVEIGSWGTEFAGSNARHARRGCERLQEECQKWAFLYVDCQNFVSKFNAFFGGIVLVSVAMDFLSALGNGANILAGSRASVGLIVTCTGLSLLFLSYTTVLFIPFVLVCEESTKMDGLVHQLLWTVKRHVYQGRLRRRLQASLREGANRVSHKECPTATNSHKKMNYIRAHTGVHR</sequence>
<comment type="caution">
    <text evidence="2">The sequence shown here is derived from an EMBL/GenBank/DDBJ whole genome shotgun (WGS) entry which is preliminary data.</text>
</comment>
<keyword evidence="1" id="KW-0812">Transmembrane</keyword>
<feature type="transmembrane region" description="Helical" evidence="1">
    <location>
        <begin position="146"/>
        <end position="166"/>
    </location>
</feature>
<feature type="transmembrane region" description="Helical" evidence="1">
    <location>
        <begin position="72"/>
        <end position="92"/>
    </location>
</feature>
<gene>
    <name evidence="2" type="ORF">BV898_16393</name>
</gene>
<dbReference type="Proteomes" id="UP000192578">
    <property type="component" value="Unassembled WGS sequence"/>
</dbReference>
<organism evidence="2 3">
    <name type="scientific">Hypsibius exemplaris</name>
    <name type="common">Freshwater tardigrade</name>
    <dbReference type="NCBI Taxonomy" id="2072580"/>
    <lineage>
        <taxon>Eukaryota</taxon>
        <taxon>Metazoa</taxon>
        <taxon>Ecdysozoa</taxon>
        <taxon>Tardigrada</taxon>
        <taxon>Eutardigrada</taxon>
        <taxon>Parachela</taxon>
        <taxon>Hypsibioidea</taxon>
        <taxon>Hypsibiidae</taxon>
        <taxon>Hypsibius</taxon>
    </lineage>
</organism>
<feature type="transmembrane region" description="Helical" evidence="1">
    <location>
        <begin position="178"/>
        <end position="207"/>
    </location>
</feature>
<reference evidence="3" key="1">
    <citation type="submission" date="2017-01" db="EMBL/GenBank/DDBJ databases">
        <title>Comparative genomics of anhydrobiosis in the tardigrade Hypsibius dujardini.</title>
        <authorList>
            <person name="Yoshida Y."/>
            <person name="Koutsovoulos G."/>
            <person name="Laetsch D."/>
            <person name="Stevens L."/>
            <person name="Kumar S."/>
            <person name="Horikawa D."/>
            <person name="Ishino K."/>
            <person name="Komine S."/>
            <person name="Tomita M."/>
            <person name="Blaxter M."/>
            <person name="Arakawa K."/>
        </authorList>
    </citation>
    <scope>NUCLEOTIDE SEQUENCE [LARGE SCALE GENOMIC DNA]</scope>
    <source>
        <strain evidence="3">Z151</strain>
    </source>
</reference>
<dbReference type="AlphaFoldDB" id="A0A9X6RL28"/>
<evidence type="ECO:0000256" key="1">
    <source>
        <dbReference type="SAM" id="Phobius"/>
    </source>
</evidence>